<protein>
    <submittedName>
        <fullName evidence="2">Uncharacterized protein</fullName>
    </submittedName>
</protein>
<gene>
    <name evidence="2" type="ORF">M9Y10_006401</name>
</gene>
<organism evidence="2 3">
    <name type="scientific">Tritrichomonas musculus</name>
    <dbReference type="NCBI Taxonomy" id="1915356"/>
    <lineage>
        <taxon>Eukaryota</taxon>
        <taxon>Metamonada</taxon>
        <taxon>Parabasalia</taxon>
        <taxon>Tritrichomonadida</taxon>
        <taxon>Tritrichomonadidae</taxon>
        <taxon>Tritrichomonas</taxon>
    </lineage>
</organism>
<feature type="compositionally biased region" description="Polar residues" evidence="1">
    <location>
        <begin position="105"/>
        <end position="114"/>
    </location>
</feature>
<evidence type="ECO:0000313" key="2">
    <source>
        <dbReference type="EMBL" id="KAK8876211.1"/>
    </source>
</evidence>
<evidence type="ECO:0000313" key="3">
    <source>
        <dbReference type="Proteomes" id="UP001470230"/>
    </source>
</evidence>
<feature type="compositionally biased region" description="Polar residues" evidence="1">
    <location>
        <begin position="69"/>
        <end position="83"/>
    </location>
</feature>
<dbReference type="EMBL" id="JAPFFF010000012">
    <property type="protein sequence ID" value="KAK8876211.1"/>
    <property type="molecule type" value="Genomic_DNA"/>
</dbReference>
<sequence>MAQIKIQEKQIIYFDVTAGRGSYDDDYLEENIDINQIHNKNVSVHNINESENKEKPYEYRATFKNFNDYQTKQLPKQNFNDISSQRRHSYSRGPPKGRATGRNYPPQSSNYNYENNRYHANRFKDDYKTDYSAAENNNKSADNVKINWYPKPHSKV</sequence>
<dbReference type="Proteomes" id="UP001470230">
    <property type="component" value="Unassembled WGS sequence"/>
</dbReference>
<reference evidence="2 3" key="1">
    <citation type="submission" date="2024-04" db="EMBL/GenBank/DDBJ databases">
        <title>Tritrichomonas musculus Genome.</title>
        <authorList>
            <person name="Alves-Ferreira E."/>
            <person name="Grigg M."/>
            <person name="Lorenzi H."/>
            <person name="Galac M."/>
        </authorList>
    </citation>
    <scope>NUCLEOTIDE SEQUENCE [LARGE SCALE GENOMIC DNA]</scope>
    <source>
        <strain evidence="2 3">EAF2021</strain>
    </source>
</reference>
<keyword evidence="3" id="KW-1185">Reference proteome</keyword>
<feature type="region of interest" description="Disordered" evidence="1">
    <location>
        <begin position="69"/>
        <end position="114"/>
    </location>
</feature>
<comment type="caution">
    <text evidence="2">The sequence shown here is derived from an EMBL/GenBank/DDBJ whole genome shotgun (WGS) entry which is preliminary data.</text>
</comment>
<evidence type="ECO:0000256" key="1">
    <source>
        <dbReference type="SAM" id="MobiDB-lite"/>
    </source>
</evidence>
<name>A0ABR2JE26_9EUKA</name>
<proteinExistence type="predicted"/>
<accession>A0ABR2JE26</accession>